<dbReference type="RefSeq" id="XP_013423037.1">
    <property type="nucleotide sequence ID" value="XM_013567583.1"/>
</dbReference>
<organism evidence="1 2">
    <name type="scientific">Aureobasidium namibiae CBS 147.97</name>
    <dbReference type="NCBI Taxonomy" id="1043004"/>
    <lineage>
        <taxon>Eukaryota</taxon>
        <taxon>Fungi</taxon>
        <taxon>Dikarya</taxon>
        <taxon>Ascomycota</taxon>
        <taxon>Pezizomycotina</taxon>
        <taxon>Dothideomycetes</taxon>
        <taxon>Dothideomycetidae</taxon>
        <taxon>Dothideales</taxon>
        <taxon>Saccotheciaceae</taxon>
        <taxon>Aureobasidium</taxon>
    </lineage>
</organism>
<sequence>MSFEEHTVMKSLERNTNCRQKETRCETGHNLQWERGGTAIDSPFPLSYHHLAAAHHTHNLPLESKTLYRSQIKRISTSHCRADREDSTNQTSPAHLGFRKLVIESLSSQKSRMLVIPGTSEVSKWVCSPMACDRVSD</sequence>
<reference evidence="1 2" key="1">
    <citation type="journal article" date="2014" name="BMC Genomics">
        <title>Genome sequencing of four Aureobasidium pullulans varieties: biotechnological potential, stress tolerance, and description of new species.</title>
        <authorList>
            <person name="Gostin Ar C."/>
            <person name="Ohm R.A."/>
            <person name="Kogej T."/>
            <person name="Sonjak S."/>
            <person name="Turk M."/>
            <person name="Zajc J."/>
            <person name="Zalar P."/>
            <person name="Grube M."/>
            <person name="Sun H."/>
            <person name="Han J."/>
            <person name="Sharma A."/>
            <person name="Chiniquy J."/>
            <person name="Ngan C.Y."/>
            <person name="Lipzen A."/>
            <person name="Barry K."/>
            <person name="Grigoriev I.V."/>
            <person name="Gunde-Cimerman N."/>
        </authorList>
    </citation>
    <scope>NUCLEOTIDE SEQUENCE [LARGE SCALE GENOMIC DNA]</scope>
    <source>
        <strain evidence="1 2">CBS 147.97</strain>
    </source>
</reference>
<gene>
    <name evidence="1" type="ORF">M436DRAFT_67751</name>
</gene>
<proteinExistence type="predicted"/>
<dbReference type="EMBL" id="KL584725">
    <property type="protein sequence ID" value="KEQ68832.1"/>
    <property type="molecule type" value="Genomic_DNA"/>
</dbReference>
<dbReference type="Proteomes" id="UP000027730">
    <property type="component" value="Unassembled WGS sequence"/>
</dbReference>
<accession>A0A074WG31</accession>
<evidence type="ECO:0000313" key="2">
    <source>
        <dbReference type="Proteomes" id="UP000027730"/>
    </source>
</evidence>
<name>A0A074WG31_9PEZI</name>
<evidence type="ECO:0000313" key="1">
    <source>
        <dbReference type="EMBL" id="KEQ68832.1"/>
    </source>
</evidence>
<dbReference type="GeneID" id="25414271"/>
<dbReference type="HOGENOM" id="CLU_1864729_0_0_1"/>
<protein>
    <submittedName>
        <fullName evidence="1">Uncharacterized protein</fullName>
    </submittedName>
</protein>
<dbReference type="AlphaFoldDB" id="A0A074WG31"/>
<keyword evidence="2" id="KW-1185">Reference proteome</keyword>